<sequence length="821" mass="91731">MDSLRKWLNKPKADDKSLLARFYHADRALSQVANELDSFDGRSEPERCSRLVSKLRQEQDRVLGIINQIMDELLGDDRACRAFRAKFPEEVLQESLAGQLWFGAECLSAGSAILNREVESAEMRPLAKAVTKSLDNVRNLLRDQCLRNNTPNSPHLRLDINDSTTETLYESLKIFDRLFAEFELLYVSAMVQVKTKQEHEIQQLICVLFSETLQRALKLGILEQDQVDTYDPSLMFSIPRLAIISGLVIFDKGPLNMDQSSDQLSEMFRPFRKLLIKMRDYLKTLNKNELFHLEKLLCTNEEINLTQSVTDESTSQCCEEKSKQVSTTTNTSNNVTIVSTSKNNINSDDTNTINKSNENFYTIQGEGTKADDWVSEEADDEAEDDENCSSEASADGSADVGADGNSINLVTADCASGYLVPNTTLGNLLQSNAPSLTYNISVISENSDNPADVNEIEEQILSNERVNRDSGIGTGENGSGSLDQSPEQEQSSSVLTGQYDENWENLRKIVEPNSSKSSSSHHKHKDKSSKRKSRKHHSSSSDDILTSTSGSSSSSSSPTSSESRDISRRAKFKSTENLLHRLFVCIAGVADQLQTNFAADLRQILKAVFLMNCTQEEEEKPKLIDRKKSKDCPQDLFEFRASEDNVIRQSNSNQGSIGSQQSICSAEEVNPESDDAVFEEEEEEHSNVIETSQDDNEINRRNIKRQYGNRLTGRSISLSDDTTTTSHDNPSPRRILLSSSPSTSHPQQRTESPPKWIPDSAASKCMSCESQFTAFRRRHHCRCCGNVFCGACSSATTPLPRFGLHKPVRVCRICFGRETAT</sequence>
<feature type="compositionally biased region" description="Low complexity" evidence="8">
    <location>
        <begin position="389"/>
        <end position="401"/>
    </location>
</feature>
<feature type="compositionally biased region" description="Low complexity" evidence="8">
    <location>
        <begin position="541"/>
        <end position="561"/>
    </location>
</feature>
<keyword evidence="6" id="KW-0862">Zinc</keyword>
<evidence type="ECO:0000256" key="8">
    <source>
        <dbReference type="SAM" id="MobiDB-lite"/>
    </source>
</evidence>
<dbReference type="PANTHER" id="PTHR46465">
    <property type="entry name" value="LATERAL SIGNALING TARGET PROTEIN 2 HOMOLOG"/>
    <property type="match status" value="1"/>
</dbReference>
<dbReference type="InterPro" id="IPR017455">
    <property type="entry name" value="Znf_FYVE-rel"/>
</dbReference>
<evidence type="ECO:0000256" key="2">
    <source>
        <dbReference type="ARBA" id="ARBA00008755"/>
    </source>
</evidence>
<protein>
    <recommendedName>
        <fullName evidence="3">Lateral signaling target protein 2 homolog</fullName>
    </recommendedName>
</protein>
<dbReference type="InterPro" id="IPR051118">
    <property type="entry name" value="LST-2"/>
</dbReference>
<dbReference type="PROSITE" id="PS50178">
    <property type="entry name" value="ZF_FYVE"/>
    <property type="match status" value="1"/>
</dbReference>
<feature type="compositionally biased region" description="Polar residues" evidence="8">
    <location>
        <begin position="479"/>
        <end position="494"/>
    </location>
</feature>
<gene>
    <name evidence="10" type="ORF">PVAND_001810</name>
</gene>
<dbReference type="GO" id="GO:0008270">
    <property type="term" value="F:zinc ion binding"/>
    <property type="evidence" value="ECO:0007669"/>
    <property type="project" value="UniProtKB-KW"/>
</dbReference>
<organism evidence="10 11">
    <name type="scientific">Polypedilum vanderplanki</name>
    <name type="common">Sleeping chironomid midge</name>
    <dbReference type="NCBI Taxonomy" id="319348"/>
    <lineage>
        <taxon>Eukaryota</taxon>
        <taxon>Metazoa</taxon>
        <taxon>Ecdysozoa</taxon>
        <taxon>Arthropoda</taxon>
        <taxon>Hexapoda</taxon>
        <taxon>Insecta</taxon>
        <taxon>Pterygota</taxon>
        <taxon>Neoptera</taxon>
        <taxon>Endopterygota</taxon>
        <taxon>Diptera</taxon>
        <taxon>Nematocera</taxon>
        <taxon>Chironomoidea</taxon>
        <taxon>Chironomidae</taxon>
        <taxon>Chironominae</taxon>
        <taxon>Polypedilum</taxon>
        <taxon>Polypedilum</taxon>
    </lineage>
</organism>
<evidence type="ECO:0000256" key="3">
    <source>
        <dbReference type="ARBA" id="ARBA00019870"/>
    </source>
</evidence>
<evidence type="ECO:0000256" key="5">
    <source>
        <dbReference type="ARBA" id="ARBA00022771"/>
    </source>
</evidence>
<accession>A0A9J6BP21</accession>
<feature type="region of interest" description="Disordered" evidence="8">
    <location>
        <begin position="511"/>
        <end position="568"/>
    </location>
</feature>
<dbReference type="GO" id="GO:0031901">
    <property type="term" value="C:early endosome membrane"/>
    <property type="evidence" value="ECO:0007669"/>
    <property type="project" value="TreeGrafter"/>
</dbReference>
<feature type="compositionally biased region" description="Low complexity" evidence="8">
    <location>
        <begin position="715"/>
        <end position="750"/>
    </location>
</feature>
<feature type="region of interest" description="Disordered" evidence="8">
    <location>
        <begin position="647"/>
        <end position="756"/>
    </location>
</feature>
<dbReference type="SMART" id="SM00064">
    <property type="entry name" value="FYVE"/>
    <property type="match status" value="1"/>
</dbReference>
<comment type="caution">
    <text evidence="10">The sequence shown here is derived from an EMBL/GenBank/DDBJ whole genome shotgun (WGS) entry which is preliminary data.</text>
</comment>
<dbReference type="InterPro" id="IPR043269">
    <property type="entry name" value="FYVE_LST2"/>
</dbReference>
<feature type="region of interest" description="Disordered" evidence="8">
    <location>
        <begin position="379"/>
        <end position="401"/>
    </location>
</feature>
<keyword evidence="4" id="KW-0479">Metal-binding</keyword>
<evidence type="ECO:0000313" key="11">
    <source>
        <dbReference type="Proteomes" id="UP001107558"/>
    </source>
</evidence>
<feature type="compositionally biased region" description="Basic residues" evidence="8">
    <location>
        <begin position="519"/>
        <end position="538"/>
    </location>
</feature>
<comment type="function">
    <text evidence="1">Negative regulator of epidermal growth factor receptor (EGFR) signaling.</text>
</comment>
<dbReference type="Pfam" id="PF01363">
    <property type="entry name" value="FYVE"/>
    <property type="match status" value="1"/>
</dbReference>
<dbReference type="CDD" id="cd15731">
    <property type="entry name" value="FYVE_LST2"/>
    <property type="match status" value="1"/>
</dbReference>
<dbReference type="Gene3D" id="3.30.40.10">
    <property type="entry name" value="Zinc/RING finger domain, C3HC4 (zinc finger)"/>
    <property type="match status" value="1"/>
</dbReference>
<dbReference type="SUPFAM" id="SSF57903">
    <property type="entry name" value="FYVE/PHD zinc finger"/>
    <property type="match status" value="1"/>
</dbReference>
<dbReference type="InterPro" id="IPR013083">
    <property type="entry name" value="Znf_RING/FYVE/PHD"/>
</dbReference>
<comment type="similarity">
    <text evidence="2">Belongs to the lst-2 family.</text>
</comment>
<feature type="compositionally biased region" description="Acidic residues" evidence="8">
    <location>
        <begin position="669"/>
        <end position="684"/>
    </location>
</feature>
<feature type="compositionally biased region" description="Low complexity" evidence="8">
    <location>
        <begin position="649"/>
        <end position="663"/>
    </location>
</feature>
<dbReference type="AlphaFoldDB" id="A0A9J6BP21"/>
<feature type="region of interest" description="Disordered" evidence="8">
    <location>
        <begin position="461"/>
        <end position="494"/>
    </location>
</feature>
<dbReference type="Proteomes" id="UP001107558">
    <property type="component" value="Chromosome 3"/>
</dbReference>
<reference evidence="10" key="1">
    <citation type="submission" date="2021-03" db="EMBL/GenBank/DDBJ databases">
        <title>Chromosome level genome of the anhydrobiotic midge Polypedilum vanderplanki.</title>
        <authorList>
            <person name="Yoshida Y."/>
            <person name="Kikawada T."/>
            <person name="Gusev O."/>
        </authorList>
    </citation>
    <scope>NUCLEOTIDE SEQUENCE</scope>
    <source>
        <strain evidence="10">NIAS01</strain>
        <tissue evidence="10">Whole body or cell culture</tissue>
    </source>
</reference>
<dbReference type="InterPro" id="IPR011011">
    <property type="entry name" value="Znf_FYVE_PHD"/>
</dbReference>
<evidence type="ECO:0000256" key="6">
    <source>
        <dbReference type="ARBA" id="ARBA00022833"/>
    </source>
</evidence>
<feature type="compositionally biased region" description="Acidic residues" evidence="8">
    <location>
        <begin position="379"/>
        <end position="388"/>
    </location>
</feature>
<evidence type="ECO:0000256" key="7">
    <source>
        <dbReference type="PROSITE-ProRule" id="PRU00091"/>
    </source>
</evidence>
<name>A0A9J6BP21_POLVA</name>
<evidence type="ECO:0000256" key="4">
    <source>
        <dbReference type="ARBA" id="ARBA00022723"/>
    </source>
</evidence>
<keyword evidence="11" id="KW-1185">Reference proteome</keyword>
<dbReference type="InterPro" id="IPR000306">
    <property type="entry name" value="Znf_FYVE"/>
</dbReference>
<feature type="domain" description="FYVE-type" evidence="9">
    <location>
        <begin position="759"/>
        <end position="819"/>
    </location>
</feature>
<evidence type="ECO:0000259" key="9">
    <source>
        <dbReference type="PROSITE" id="PS50178"/>
    </source>
</evidence>
<dbReference type="PANTHER" id="PTHR46465:SF2">
    <property type="entry name" value="LATERAL SIGNALING TARGET PROTEIN 2 HOMOLOG"/>
    <property type="match status" value="1"/>
</dbReference>
<dbReference type="EMBL" id="JADBJN010000003">
    <property type="protein sequence ID" value="KAG5671617.1"/>
    <property type="molecule type" value="Genomic_DNA"/>
</dbReference>
<keyword evidence="5 7" id="KW-0863">Zinc-finger</keyword>
<dbReference type="OrthoDB" id="20035at2759"/>
<evidence type="ECO:0000313" key="10">
    <source>
        <dbReference type="EMBL" id="KAG5671617.1"/>
    </source>
</evidence>
<proteinExistence type="inferred from homology"/>
<evidence type="ECO:0000256" key="1">
    <source>
        <dbReference type="ARBA" id="ARBA00003580"/>
    </source>
</evidence>